<keyword evidence="3" id="KW-1185">Reference proteome</keyword>
<gene>
    <name evidence="2" type="ORF">NDU88_005889</name>
</gene>
<name>A0AAV7N2H6_PLEWA</name>
<sequence>MRRNCRVRRRPQGARRAQAASWSPRPEYQDCNRHAEPGLRAVNAIERAGLRRGQGASAHRAKRMRVGRAERARSAAGPRARSGHQPSDPAHNAIN</sequence>
<feature type="compositionally biased region" description="Basic residues" evidence="1">
    <location>
        <begin position="1"/>
        <end position="13"/>
    </location>
</feature>
<feature type="region of interest" description="Disordered" evidence="1">
    <location>
        <begin position="1"/>
        <end position="32"/>
    </location>
</feature>
<comment type="caution">
    <text evidence="2">The sequence shown here is derived from an EMBL/GenBank/DDBJ whole genome shotgun (WGS) entry which is preliminary data.</text>
</comment>
<reference evidence="2" key="1">
    <citation type="journal article" date="2022" name="bioRxiv">
        <title>Sequencing and chromosome-scale assembly of the giantPleurodeles waltlgenome.</title>
        <authorList>
            <person name="Brown T."/>
            <person name="Elewa A."/>
            <person name="Iarovenko S."/>
            <person name="Subramanian E."/>
            <person name="Araus A.J."/>
            <person name="Petzold A."/>
            <person name="Susuki M."/>
            <person name="Suzuki K.-i.T."/>
            <person name="Hayashi T."/>
            <person name="Toyoda A."/>
            <person name="Oliveira C."/>
            <person name="Osipova E."/>
            <person name="Leigh N.D."/>
            <person name="Simon A."/>
            <person name="Yun M.H."/>
        </authorList>
    </citation>
    <scope>NUCLEOTIDE SEQUENCE</scope>
    <source>
        <strain evidence="2">20211129_DDA</strain>
        <tissue evidence="2">Liver</tissue>
    </source>
</reference>
<evidence type="ECO:0000313" key="2">
    <source>
        <dbReference type="EMBL" id="KAJ1108513.1"/>
    </source>
</evidence>
<protein>
    <submittedName>
        <fullName evidence="2">Uncharacterized protein</fullName>
    </submittedName>
</protein>
<evidence type="ECO:0000256" key="1">
    <source>
        <dbReference type="SAM" id="MobiDB-lite"/>
    </source>
</evidence>
<accession>A0AAV7N2H6</accession>
<organism evidence="2 3">
    <name type="scientific">Pleurodeles waltl</name>
    <name type="common">Iberian ribbed newt</name>
    <dbReference type="NCBI Taxonomy" id="8319"/>
    <lineage>
        <taxon>Eukaryota</taxon>
        <taxon>Metazoa</taxon>
        <taxon>Chordata</taxon>
        <taxon>Craniata</taxon>
        <taxon>Vertebrata</taxon>
        <taxon>Euteleostomi</taxon>
        <taxon>Amphibia</taxon>
        <taxon>Batrachia</taxon>
        <taxon>Caudata</taxon>
        <taxon>Salamandroidea</taxon>
        <taxon>Salamandridae</taxon>
        <taxon>Pleurodelinae</taxon>
        <taxon>Pleurodeles</taxon>
    </lineage>
</organism>
<dbReference type="AlphaFoldDB" id="A0AAV7N2H6"/>
<dbReference type="EMBL" id="JANPWB010000013">
    <property type="protein sequence ID" value="KAJ1108513.1"/>
    <property type="molecule type" value="Genomic_DNA"/>
</dbReference>
<proteinExistence type="predicted"/>
<evidence type="ECO:0000313" key="3">
    <source>
        <dbReference type="Proteomes" id="UP001066276"/>
    </source>
</evidence>
<dbReference type="Proteomes" id="UP001066276">
    <property type="component" value="Chromosome 9"/>
</dbReference>
<feature type="region of interest" description="Disordered" evidence="1">
    <location>
        <begin position="50"/>
        <end position="95"/>
    </location>
</feature>